<dbReference type="AlphaFoldDB" id="A0A1E4RBL0"/>
<protein>
    <submittedName>
        <fullName evidence="2">Uncharacterized protein</fullName>
    </submittedName>
</protein>
<feature type="region of interest" description="Disordered" evidence="1">
    <location>
        <begin position="1"/>
        <end position="29"/>
    </location>
</feature>
<name>A0A1E4RBL0_9ASCO</name>
<dbReference type="RefSeq" id="XP_020073706.1">
    <property type="nucleotide sequence ID" value="XM_020222906.1"/>
</dbReference>
<dbReference type="EMBL" id="KV454547">
    <property type="protein sequence ID" value="ODV64639.1"/>
    <property type="molecule type" value="Genomic_DNA"/>
</dbReference>
<proteinExistence type="predicted"/>
<dbReference type="Proteomes" id="UP000095085">
    <property type="component" value="Unassembled WGS sequence"/>
</dbReference>
<keyword evidence="3" id="KW-1185">Reference proteome</keyword>
<evidence type="ECO:0000256" key="1">
    <source>
        <dbReference type="SAM" id="MobiDB-lite"/>
    </source>
</evidence>
<accession>A0A1E4RBL0</accession>
<organism evidence="2 3">
    <name type="scientific">Hyphopichia burtonii NRRL Y-1933</name>
    <dbReference type="NCBI Taxonomy" id="984485"/>
    <lineage>
        <taxon>Eukaryota</taxon>
        <taxon>Fungi</taxon>
        <taxon>Dikarya</taxon>
        <taxon>Ascomycota</taxon>
        <taxon>Saccharomycotina</taxon>
        <taxon>Pichiomycetes</taxon>
        <taxon>Debaryomycetaceae</taxon>
        <taxon>Hyphopichia</taxon>
    </lineage>
</organism>
<reference evidence="3" key="1">
    <citation type="submission" date="2016-05" db="EMBL/GenBank/DDBJ databases">
        <title>Comparative genomics of biotechnologically important yeasts.</title>
        <authorList>
            <consortium name="DOE Joint Genome Institute"/>
            <person name="Riley R."/>
            <person name="Haridas S."/>
            <person name="Wolfe K.H."/>
            <person name="Lopes M.R."/>
            <person name="Hittinger C.T."/>
            <person name="Goker M."/>
            <person name="Salamov A."/>
            <person name="Wisecaver J."/>
            <person name="Long T.M."/>
            <person name="Aerts A.L."/>
            <person name="Barry K."/>
            <person name="Choi C."/>
            <person name="Clum A."/>
            <person name="Coughlan A.Y."/>
            <person name="Deshpande S."/>
            <person name="Douglass A.P."/>
            <person name="Hanson S.J."/>
            <person name="Klenk H.-P."/>
            <person name="Labutti K."/>
            <person name="Lapidus A."/>
            <person name="Lindquist E."/>
            <person name="Lipzen A."/>
            <person name="Meier-Kolthoff J.P."/>
            <person name="Ohm R.A."/>
            <person name="Otillar R.P."/>
            <person name="Pangilinan J."/>
            <person name="Peng Y."/>
            <person name="Rokas A."/>
            <person name="Rosa C.A."/>
            <person name="Scheuner C."/>
            <person name="Sibirny A.A."/>
            <person name="Slot J.C."/>
            <person name="Stielow J.B."/>
            <person name="Sun H."/>
            <person name="Kurtzman C.P."/>
            <person name="Blackwell M."/>
            <person name="Grigoriev I.V."/>
            <person name="Jeffries T.W."/>
        </authorList>
    </citation>
    <scope>NUCLEOTIDE SEQUENCE [LARGE SCALE GENOMIC DNA]</scope>
    <source>
        <strain evidence="3">NRRL Y-1933</strain>
    </source>
</reference>
<evidence type="ECO:0000313" key="3">
    <source>
        <dbReference type="Proteomes" id="UP000095085"/>
    </source>
</evidence>
<evidence type="ECO:0000313" key="2">
    <source>
        <dbReference type="EMBL" id="ODV64639.1"/>
    </source>
</evidence>
<sequence length="70" mass="8273">MNFERLEKNKNKKSNRKKDGRKKKSQPFRSVRVSADGLLTWGKHPCTRVYSGRSLKVVSIRMLFTNWYAI</sequence>
<gene>
    <name evidence="2" type="ORF">HYPBUDRAFT_183227</name>
</gene>
<feature type="compositionally biased region" description="Basic residues" evidence="1">
    <location>
        <begin position="10"/>
        <end position="26"/>
    </location>
</feature>
<dbReference type="GeneID" id="30997455"/>